<accession>A0AA39JQ01</accession>
<evidence type="ECO:0000313" key="2">
    <source>
        <dbReference type="Proteomes" id="UP001175226"/>
    </source>
</evidence>
<comment type="caution">
    <text evidence="1">The sequence shown here is derived from an EMBL/GenBank/DDBJ whole genome shotgun (WGS) entry which is preliminary data.</text>
</comment>
<dbReference type="AlphaFoldDB" id="A0AA39JQ01"/>
<dbReference type="Proteomes" id="UP001175226">
    <property type="component" value="Unassembled WGS sequence"/>
</dbReference>
<organism evidence="1 2">
    <name type="scientific">Armillaria borealis</name>
    <dbReference type="NCBI Taxonomy" id="47425"/>
    <lineage>
        <taxon>Eukaryota</taxon>
        <taxon>Fungi</taxon>
        <taxon>Dikarya</taxon>
        <taxon>Basidiomycota</taxon>
        <taxon>Agaricomycotina</taxon>
        <taxon>Agaricomycetes</taxon>
        <taxon>Agaricomycetidae</taxon>
        <taxon>Agaricales</taxon>
        <taxon>Marasmiineae</taxon>
        <taxon>Physalacriaceae</taxon>
        <taxon>Armillaria</taxon>
    </lineage>
</organism>
<evidence type="ECO:0000313" key="1">
    <source>
        <dbReference type="EMBL" id="KAK0445860.1"/>
    </source>
</evidence>
<name>A0AA39JQ01_9AGAR</name>
<sequence length="206" mass="23161">MHGQYLAQNTNDQKCISGIGTIEVVWSSPVVQSVLRDIFHRRLHPSPRNPAYISSNVGSSNNASSKALARSAVLLEWSTSILVSKKSAYLGAVYRIASGSLYAGSDITLSWFSCVELGDMLMFVQIGGSNPVNPSRNVVRTTQVFPSPINKEARMEDLLYWTAPREQLFPGHCTRRTRLKYSGYLVRRQQRSGRGLEWGRKQRQRE</sequence>
<gene>
    <name evidence="1" type="ORF">EV421DRAFT_297158</name>
</gene>
<keyword evidence="2" id="KW-1185">Reference proteome</keyword>
<reference evidence="1" key="1">
    <citation type="submission" date="2023-06" db="EMBL/GenBank/DDBJ databases">
        <authorList>
            <consortium name="Lawrence Berkeley National Laboratory"/>
            <person name="Ahrendt S."/>
            <person name="Sahu N."/>
            <person name="Indic B."/>
            <person name="Wong-Bajracharya J."/>
            <person name="Merenyi Z."/>
            <person name="Ke H.-M."/>
            <person name="Monk M."/>
            <person name="Kocsube S."/>
            <person name="Drula E."/>
            <person name="Lipzen A."/>
            <person name="Balint B."/>
            <person name="Henrissat B."/>
            <person name="Andreopoulos B."/>
            <person name="Martin F.M."/>
            <person name="Harder C.B."/>
            <person name="Rigling D."/>
            <person name="Ford K.L."/>
            <person name="Foster G.D."/>
            <person name="Pangilinan J."/>
            <person name="Papanicolaou A."/>
            <person name="Barry K."/>
            <person name="LaButti K."/>
            <person name="Viragh M."/>
            <person name="Koriabine M."/>
            <person name="Yan M."/>
            <person name="Riley R."/>
            <person name="Champramary S."/>
            <person name="Plett K.L."/>
            <person name="Tsai I.J."/>
            <person name="Slot J."/>
            <person name="Sipos G."/>
            <person name="Plett J."/>
            <person name="Nagy L.G."/>
            <person name="Grigoriev I.V."/>
        </authorList>
    </citation>
    <scope>NUCLEOTIDE SEQUENCE</scope>
    <source>
        <strain evidence="1">FPL87.14</strain>
    </source>
</reference>
<dbReference type="EMBL" id="JAUEPT010000015">
    <property type="protein sequence ID" value="KAK0445860.1"/>
    <property type="molecule type" value="Genomic_DNA"/>
</dbReference>
<protein>
    <submittedName>
        <fullName evidence="1">Uncharacterized protein</fullName>
    </submittedName>
</protein>
<proteinExistence type="predicted"/>